<evidence type="ECO:0000313" key="9">
    <source>
        <dbReference type="EMBL" id="SFC06247.1"/>
    </source>
</evidence>
<dbReference type="GO" id="GO:0071949">
    <property type="term" value="F:FAD binding"/>
    <property type="evidence" value="ECO:0007669"/>
    <property type="project" value="InterPro"/>
</dbReference>
<evidence type="ECO:0000259" key="8">
    <source>
        <dbReference type="PROSITE" id="PS51387"/>
    </source>
</evidence>
<dbReference type="OrthoDB" id="9811557at2"/>
<protein>
    <recommendedName>
        <fullName evidence="7">D-lactate dehydrogenase (cytochrome)</fullName>
        <ecNumber evidence="7">1.1.2.4</ecNumber>
    </recommendedName>
</protein>
<name>A0A1I1G3D4_9RHOB</name>
<evidence type="ECO:0000256" key="7">
    <source>
        <dbReference type="ARBA" id="ARBA00038897"/>
    </source>
</evidence>
<proteinExistence type="inferred from homology"/>
<dbReference type="SUPFAM" id="SSF56176">
    <property type="entry name" value="FAD-binding/transporter-associated domain-like"/>
    <property type="match status" value="1"/>
</dbReference>
<dbReference type="PANTHER" id="PTHR11748:SF111">
    <property type="entry name" value="D-LACTATE DEHYDROGENASE, MITOCHONDRIAL-RELATED"/>
    <property type="match status" value="1"/>
</dbReference>
<dbReference type="GO" id="GO:0008720">
    <property type="term" value="F:D-lactate dehydrogenase (NAD+) activity"/>
    <property type="evidence" value="ECO:0007669"/>
    <property type="project" value="TreeGrafter"/>
</dbReference>
<comment type="cofactor">
    <cofactor evidence="1">
        <name>FAD</name>
        <dbReference type="ChEBI" id="CHEBI:57692"/>
    </cofactor>
</comment>
<dbReference type="InterPro" id="IPR016169">
    <property type="entry name" value="FAD-bd_PCMH_sub2"/>
</dbReference>
<dbReference type="Proteomes" id="UP000198728">
    <property type="component" value="Unassembled WGS sequence"/>
</dbReference>
<dbReference type="InterPro" id="IPR036318">
    <property type="entry name" value="FAD-bd_PCMH-like_sf"/>
</dbReference>
<sequence>MTIAAAISELAGFLGDRLSRAERDLFGHGRPKNRAPFLPPDAVAYPETTREVARIVTACAAQGCPVIGRGMGTSPEGHSQAMRGGVCVDFSRMNRIVEVNHADMDVVVQPGLTQEILNRHLQSTGLFFPVEPGTNASLGGMAATRAGGIATVRYGSMADNVLALQAVLADGRVIRTGARARTPAAGYDLTRLLVGSEGTLGLITELTLRLCGQPEKISAAVCAFDRMRDAIDMATAAITYSIPVARLELLDSATVAAVNAYAGLSLEQKPHLLVEFHGFQQSVAEDAARFAELVDDMGGRIFRWPALAEDRAALWAIRQNAYYALLASRTGTRAVAIDLSVPLSRLRDAVEEIRAEIAASPIPGPMLGHVGVGHVQVLLLVRDQVPGEVEAASVLARHIVERALRLGGTVLGDHGLDGLSDMAAQHGPGWDVMGEIKRALDPLGILNPGKVVPLPH</sequence>
<evidence type="ECO:0000256" key="1">
    <source>
        <dbReference type="ARBA" id="ARBA00001974"/>
    </source>
</evidence>
<dbReference type="STRING" id="441112.SAMN04488094_102407"/>
<keyword evidence="3" id="KW-0285">Flavoprotein</keyword>
<organism evidence="9 10">
    <name type="scientific">Tropicimonas isoalkanivorans</name>
    <dbReference type="NCBI Taxonomy" id="441112"/>
    <lineage>
        <taxon>Bacteria</taxon>
        <taxon>Pseudomonadati</taxon>
        <taxon>Pseudomonadota</taxon>
        <taxon>Alphaproteobacteria</taxon>
        <taxon>Rhodobacterales</taxon>
        <taxon>Roseobacteraceae</taxon>
        <taxon>Tropicimonas</taxon>
    </lineage>
</organism>
<evidence type="ECO:0000256" key="5">
    <source>
        <dbReference type="ARBA" id="ARBA00022946"/>
    </source>
</evidence>
<keyword evidence="5" id="KW-0809">Transit peptide</keyword>
<dbReference type="InterPro" id="IPR016171">
    <property type="entry name" value="Vanillyl_alc_oxidase_C-sub2"/>
</dbReference>
<evidence type="ECO:0000256" key="6">
    <source>
        <dbReference type="ARBA" id="ARBA00023002"/>
    </source>
</evidence>
<dbReference type="Pfam" id="PF02913">
    <property type="entry name" value="FAD-oxidase_C"/>
    <property type="match status" value="1"/>
</dbReference>
<keyword evidence="10" id="KW-1185">Reference proteome</keyword>
<dbReference type="RefSeq" id="WP_093359758.1">
    <property type="nucleotide sequence ID" value="NZ_FOLG01000002.1"/>
</dbReference>
<accession>A0A1I1G3D4</accession>
<dbReference type="AlphaFoldDB" id="A0A1I1G3D4"/>
<dbReference type="EC" id="1.1.2.4" evidence="7"/>
<dbReference type="Gene3D" id="1.10.45.10">
    <property type="entry name" value="Vanillyl-alcohol Oxidase, Chain A, domain 4"/>
    <property type="match status" value="1"/>
</dbReference>
<dbReference type="FunFam" id="3.30.465.10:FF:000016">
    <property type="entry name" value="probable D-lactate dehydrogenase, mitochondrial"/>
    <property type="match status" value="1"/>
</dbReference>
<dbReference type="Gene3D" id="3.30.70.2740">
    <property type="match status" value="1"/>
</dbReference>
<dbReference type="SUPFAM" id="SSF55103">
    <property type="entry name" value="FAD-linked oxidases, C-terminal domain"/>
    <property type="match status" value="1"/>
</dbReference>
<dbReference type="InterPro" id="IPR004113">
    <property type="entry name" value="FAD-bd_oxidored_4_C"/>
</dbReference>
<keyword evidence="4" id="KW-0274">FAD</keyword>
<comment type="similarity">
    <text evidence="2">Belongs to the FAD-binding oxidoreductase/transferase type 4 family.</text>
</comment>
<evidence type="ECO:0000256" key="3">
    <source>
        <dbReference type="ARBA" id="ARBA00022630"/>
    </source>
</evidence>
<dbReference type="InterPro" id="IPR006094">
    <property type="entry name" value="Oxid_FAD_bind_N"/>
</dbReference>
<dbReference type="EMBL" id="FOLG01000002">
    <property type="protein sequence ID" value="SFC06247.1"/>
    <property type="molecule type" value="Genomic_DNA"/>
</dbReference>
<dbReference type="Pfam" id="PF01565">
    <property type="entry name" value="FAD_binding_4"/>
    <property type="match status" value="1"/>
</dbReference>
<gene>
    <name evidence="9" type="ORF">SAMN04488094_102407</name>
</gene>
<dbReference type="InterPro" id="IPR016166">
    <property type="entry name" value="FAD-bd_PCMH"/>
</dbReference>
<keyword evidence="6" id="KW-0560">Oxidoreductase</keyword>
<feature type="domain" description="FAD-binding PCMH-type" evidence="8">
    <location>
        <begin position="36"/>
        <end position="213"/>
    </location>
</feature>
<dbReference type="GO" id="GO:1903457">
    <property type="term" value="P:lactate catabolic process"/>
    <property type="evidence" value="ECO:0007669"/>
    <property type="project" value="TreeGrafter"/>
</dbReference>
<evidence type="ECO:0000313" key="10">
    <source>
        <dbReference type="Proteomes" id="UP000198728"/>
    </source>
</evidence>
<dbReference type="PROSITE" id="PS51387">
    <property type="entry name" value="FAD_PCMH"/>
    <property type="match status" value="1"/>
</dbReference>
<dbReference type="InterPro" id="IPR016164">
    <property type="entry name" value="FAD-linked_Oxase-like_C"/>
</dbReference>
<evidence type="ECO:0000256" key="2">
    <source>
        <dbReference type="ARBA" id="ARBA00008000"/>
    </source>
</evidence>
<dbReference type="GO" id="GO:0004458">
    <property type="term" value="F:D-lactate dehydrogenase (cytochrome) activity"/>
    <property type="evidence" value="ECO:0007669"/>
    <property type="project" value="UniProtKB-EC"/>
</dbReference>
<evidence type="ECO:0000256" key="4">
    <source>
        <dbReference type="ARBA" id="ARBA00022827"/>
    </source>
</evidence>
<dbReference type="Gene3D" id="3.30.465.10">
    <property type="match status" value="1"/>
</dbReference>
<reference evidence="9 10" key="1">
    <citation type="submission" date="2016-10" db="EMBL/GenBank/DDBJ databases">
        <authorList>
            <person name="de Groot N.N."/>
        </authorList>
    </citation>
    <scope>NUCLEOTIDE SEQUENCE [LARGE SCALE GENOMIC DNA]</scope>
    <source>
        <strain evidence="9 10">DSM 19548</strain>
    </source>
</reference>
<dbReference type="PANTHER" id="PTHR11748">
    <property type="entry name" value="D-LACTATE DEHYDROGENASE"/>
    <property type="match status" value="1"/>
</dbReference>